<keyword evidence="2" id="KW-1185">Reference proteome</keyword>
<protein>
    <submittedName>
        <fullName evidence="1">Uncharacterized protein</fullName>
    </submittedName>
</protein>
<dbReference type="EMBL" id="JABXBU010002230">
    <property type="protein sequence ID" value="KAF8767765.1"/>
    <property type="molecule type" value="Genomic_DNA"/>
</dbReference>
<gene>
    <name evidence="1" type="ORF">HNY73_020664</name>
</gene>
<accession>A0A8T0EC71</accession>
<name>A0A8T0EC71_ARGBR</name>
<reference evidence="1" key="1">
    <citation type="journal article" date="2020" name="bioRxiv">
        <title>Chromosome-level reference genome of the European wasp spider Argiope bruennichi: a resource for studies on range expansion and evolutionary adaptation.</title>
        <authorList>
            <person name="Sheffer M.M."/>
            <person name="Hoppe A."/>
            <person name="Krehenwinkel H."/>
            <person name="Uhl G."/>
            <person name="Kuss A.W."/>
            <person name="Jensen L."/>
            <person name="Jensen C."/>
            <person name="Gillespie R.G."/>
            <person name="Hoff K.J."/>
            <person name="Prost S."/>
        </authorList>
    </citation>
    <scope>NUCLEOTIDE SEQUENCE</scope>
</reference>
<dbReference type="Proteomes" id="UP000807504">
    <property type="component" value="Unassembled WGS sequence"/>
</dbReference>
<sequence length="142" mass="16567">MESSMMKFSPLCNRFNATSGCLWIVLSDDMQWPQLSTDLAYVGYLWNIPSQSPVNDGLTLPRVCLQEIFSTYRFSSKVSKLGETRNLSPLAFCRQINLATNEKWRLDTIFPKRTEEYEERKEHTLKLYSIYLLQNARIVLCI</sequence>
<comment type="caution">
    <text evidence="1">The sequence shown here is derived from an EMBL/GenBank/DDBJ whole genome shotgun (WGS) entry which is preliminary data.</text>
</comment>
<evidence type="ECO:0000313" key="1">
    <source>
        <dbReference type="EMBL" id="KAF8767765.1"/>
    </source>
</evidence>
<dbReference type="AlphaFoldDB" id="A0A8T0EC71"/>
<proteinExistence type="predicted"/>
<reference evidence="1" key="2">
    <citation type="submission" date="2020-06" db="EMBL/GenBank/DDBJ databases">
        <authorList>
            <person name="Sheffer M."/>
        </authorList>
    </citation>
    <scope>NUCLEOTIDE SEQUENCE</scope>
</reference>
<organism evidence="1 2">
    <name type="scientific">Argiope bruennichi</name>
    <name type="common">Wasp spider</name>
    <name type="synonym">Aranea bruennichi</name>
    <dbReference type="NCBI Taxonomy" id="94029"/>
    <lineage>
        <taxon>Eukaryota</taxon>
        <taxon>Metazoa</taxon>
        <taxon>Ecdysozoa</taxon>
        <taxon>Arthropoda</taxon>
        <taxon>Chelicerata</taxon>
        <taxon>Arachnida</taxon>
        <taxon>Araneae</taxon>
        <taxon>Araneomorphae</taxon>
        <taxon>Entelegynae</taxon>
        <taxon>Araneoidea</taxon>
        <taxon>Araneidae</taxon>
        <taxon>Argiope</taxon>
    </lineage>
</organism>
<evidence type="ECO:0000313" key="2">
    <source>
        <dbReference type="Proteomes" id="UP000807504"/>
    </source>
</evidence>